<dbReference type="EMBL" id="CP002105">
    <property type="protein sequence ID" value="ADL12193.1"/>
    <property type="molecule type" value="Genomic_DNA"/>
</dbReference>
<keyword evidence="2" id="KW-1185">Reference proteome</keyword>
<dbReference type="OrthoDB" id="7452186at2"/>
<evidence type="ECO:0000313" key="2">
    <source>
        <dbReference type="Proteomes" id="UP000001661"/>
    </source>
</evidence>
<organism evidence="1 2">
    <name type="scientific">Acetohalobium arabaticum (strain ATCC 49924 / DSM 5501 / Z-7288)</name>
    <dbReference type="NCBI Taxonomy" id="574087"/>
    <lineage>
        <taxon>Bacteria</taxon>
        <taxon>Bacillati</taxon>
        <taxon>Bacillota</taxon>
        <taxon>Clostridia</taxon>
        <taxon>Halanaerobiales</taxon>
        <taxon>Halobacteroidaceae</taxon>
        <taxon>Acetohalobium</taxon>
    </lineage>
</organism>
<gene>
    <name evidence="1" type="ordered locus">Acear_0652</name>
</gene>
<dbReference type="Proteomes" id="UP000001661">
    <property type="component" value="Chromosome"/>
</dbReference>
<name>D9QVD4_ACEAZ</name>
<dbReference type="eggNOG" id="COG0326">
    <property type="taxonomic scope" value="Bacteria"/>
</dbReference>
<dbReference type="HOGENOM" id="CLU_037402_0_0_9"/>
<dbReference type="Pfam" id="PF13589">
    <property type="entry name" value="HATPase_c_3"/>
    <property type="match status" value="1"/>
</dbReference>
<reference evidence="1 2" key="1">
    <citation type="journal article" date="2010" name="Stand. Genomic Sci.">
        <title>Complete genome sequence of Acetohalobium arabaticum type strain (Z-7288).</title>
        <authorList>
            <person name="Sikorski J."/>
            <person name="Lapidus A."/>
            <person name="Chertkov O."/>
            <person name="Lucas S."/>
            <person name="Copeland A."/>
            <person name="Glavina Del Rio T."/>
            <person name="Nolan M."/>
            <person name="Tice H."/>
            <person name="Cheng J.F."/>
            <person name="Han C."/>
            <person name="Brambilla E."/>
            <person name="Pitluck S."/>
            <person name="Liolios K."/>
            <person name="Ivanova N."/>
            <person name="Mavromatis K."/>
            <person name="Mikhailova N."/>
            <person name="Pati A."/>
            <person name="Bruce D."/>
            <person name="Detter C."/>
            <person name="Tapia R."/>
            <person name="Goodwin L."/>
            <person name="Chen A."/>
            <person name="Palaniappan K."/>
            <person name="Land M."/>
            <person name="Hauser L."/>
            <person name="Chang Y.J."/>
            <person name="Jeffries C.D."/>
            <person name="Rohde M."/>
            <person name="Goker M."/>
            <person name="Spring S."/>
            <person name="Woyke T."/>
            <person name="Bristow J."/>
            <person name="Eisen J.A."/>
            <person name="Markowitz V."/>
            <person name="Hugenholtz P."/>
            <person name="Kyrpides N.C."/>
            <person name="Klenk H.P."/>
        </authorList>
    </citation>
    <scope>NUCLEOTIDE SEQUENCE [LARGE SCALE GENOMIC DNA]</scope>
    <source>
        <strain evidence="2">ATCC 49924 / DSM 5501 / Z-7288</strain>
    </source>
</reference>
<protein>
    <recommendedName>
        <fullName evidence="3">ATP-binding region ATPase domain protein</fullName>
    </recommendedName>
</protein>
<dbReference type="Gene3D" id="3.30.565.10">
    <property type="entry name" value="Histidine kinase-like ATPase, C-terminal domain"/>
    <property type="match status" value="1"/>
</dbReference>
<evidence type="ECO:0008006" key="3">
    <source>
        <dbReference type="Google" id="ProtNLM"/>
    </source>
</evidence>
<dbReference type="InterPro" id="IPR036890">
    <property type="entry name" value="HATPase_C_sf"/>
</dbReference>
<dbReference type="KEGG" id="aar:Acear_0652"/>
<sequence length="448" mass="52075">MLDDIIIGKHTLESLTAGMYSDAKVIYREYIQNSVDAIDEAINSGITDKCEAKIDIEINKNNSKITIKDNGTGISSKNAVKKLLDIGNSTKNPESTIGFRGIGRLAGLSYCQKLKFVTSYKGEDKKTIVSFDANKLEKLLIPGEYTDYDLLTVIKEVTKSKKHNEKTDKHYFKVILEEVNNIDHILDYNRIKNYLSQVAPIPFDEQKFPWAKDIKNKLDLKGILLDEYNVILSDGNKKEKLFKLNSNEFVADIRKKISDNIKDVEIKFIEDDFNNLIAFLWYTKSNFYGTMVDRKKKGIRLRKGNIQIGDRSTLNKIFKEDRFNGWFQGEVHVFNENLIPNARRDDFEKNLDYTQLISQLKEIGNSLSKDIRKMSKERNNLKKKKQLYKKFDYLNDKIEKVSDFKILDLVDDLSQKEKEVLNKVFKIVDDNYEQEKVDEFVKNIVENF</sequence>
<proteinExistence type="predicted"/>
<dbReference type="SUPFAM" id="SSF55874">
    <property type="entry name" value="ATPase domain of HSP90 chaperone/DNA topoisomerase II/histidine kinase"/>
    <property type="match status" value="1"/>
</dbReference>
<accession>D9QVD4</accession>
<evidence type="ECO:0000313" key="1">
    <source>
        <dbReference type="EMBL" id="ADL12193.1"/>
    </source>
</evidence>
<dbReference type="AlphaFoldDB" id="D9QVD4"/>
<dbReference type="RefSeq" id="WP_013277639.1">
    <property type="nucleotide sequence ID" value="NC_014378.1"/>
</dbReference>
<dbReference type="STRING" id="574087.Acear_0652"/>